<evidence type="ECO:0000313" key="3">
    <source>
        <dbReference type="Proteomes" id="UP000039046"/>
    </source>
</evidence>
<dbReference type="EMBL" id="CDHN01000002">
    <property type="protein sequence ID" value="CEJ89523.1"/>
    <property type="molecule type" value="Genomic_DNA"/>
</dbReference>
<sequence length="171" mass="17964">MQFITAISLFATLVAANGKAGYNSAGVPTSCGQNTCCIPACNVSWQDDKGCNGRASFGGSCSNMYYSQQEKNDHTTDICGGARITACGYNGHKLLFVVNGANELSAHVMPQHYDECTLSGQCKPCGVQGSCTDQAYYVGTVSPGQRSCEALTGHWATFVARAGGDRAYKGC</sequence>
<accession>A0A0A1TGT5</accession>
<dbReference type="HOGENOM" id="CLU_1563984_0_0_1"/>
<reference evidence="2 3" key="1">
    <citation type="journal article" date="2015" name="Genome Announc.">
        <title>Draft Genome Sequence and Gene Annotation of the Entomopathogenic Fungus Verticillium hemipterigenum.</title>
        <authorList>
            <person name="Horn F."/>
            <person name="Habel A."/>
            <person name="Scharf D.H."/>
            <person name="Dworschak J."/>
            <person name="Brakhage A.A."/>
            <person name="Guthke R."/>
            <person name="Hertweck C."/>
            <person name="Linde J."/>
        </authorList>
    </citation>
    <scope>NUCLEOTIDE SEQUENCE [LARGE SCALE GENOMIC DNA]</scope>
</reference>
<name>A0A0A1TGT5_9HYPO</name>
<feature type="signal peptide" evidence="1">
    <location>
        <begin position="1"/>
        <end position="16"/>
    </location>
</feature>
<dbReference type="AlphaFoldDB" id="A0A0A1TGT5"/>
<proteinExistence type="predicted"/>
<keyword evidence="3" id="KW-1185">Reference proteome</keyword>
<evidence type="ECO:0000313" key="2">
    <source>
        <dbReference type="EMBL" id="CEJ89523.1"/>
    </source>
</evidence>
<organism evidence="2 3">
    <name type="scientific">[Torrubiella] hemipterigena</name>
    <dbReference type="NCBI Taxonomy" id="1531966"/>
    <lineage>
        <taxon>Eukaryota</taxon>
        <taxon>Fungi</taxon>
        <taxon>Dikarya</taxon>
        <taxon>Ascomycota</taxon>
        <taxon>Pezizomycotina</taxon>
        <taxon>Sordariomycetes</taxon>
        <taxon>Hypocreomycetidae</taxon>
        <taxon>Hypocreales</taxon>
        <taxon>Clavicipitaceae</taxon>
        <taxon>Clavicipitaceae incertae sedis</taxon>
        <taxon>'Torrubiella' clade</taxon>
    </lineage>
</organism>
<feature type="chain" id="PRO_5001979644" evidence="1">
    <location>
        <begin position="17"/>
        <end position="171"/>
    </location>
</feature>
<gene>
    <name evidence="2" type="ORF">VHEMI05364</name>
</gene>
<dbReference type="Proteomes" id="UP000039046">
    <property type="component" value="Unassembled WGS sequence"/>
</dbReference>
<keyword evidence="1" id="KW-0732">Signal</keyword>
<protein>
    <submittedName>
        <fullName evidence="2">Uncharacterized protein</fullName>
    </submittedName>
</protein>
<evidence type="ECO:0000256" key="1">
    <source>
        <dbReference type="SAM" id="SignalP"/>
    </source>
</evidence>